<evidence type="ECO:0000313" key="3">
    <source>
        <dbReference type="Proteomes" id="UP001180020"/>
    </source>
</evidence>
<evidence type="ECO:0000256" key="1">
    <source>
        <dbReference type="SAM" id="SignalP"/>
    </source>
</evidence>
<dbReference type="Proteomes" id="UP001180020">
    <property type="component" value="Unassembled WGS sequence"/>
</dbReference>
<comment type="caution">
    <text evidence="2">The sequence shown here is derived from an EMBL/GenBank/DDBJ whole genome shotgun (WGS) entry which is preliminary data.</text>
</comment>
<feature type="chain" id="PRO_5043451642" evidence="1">
    <location>
        <begin position="21"/>
        <end position="54"/>
    </location>
</feature>
<protein>
    <submittedName>
        <fullName evidence="2">Uncharacterized protein</fullName>
    </submittedName>
</protein>
<accession>A0AAV9DTW8</accession>
<gene>
    <name evidence="2" type="ORF">QJS10_CPB11g00882</name>
</gene>
<evidence type="ECO:0000313" key="2">
    <source>
        <dbReference type="EMBL" id="KAK1304125.1"/>
    </source>
</evidence>
<reference evidence="2" key="1">
    <citation type="journal article" date="2023" name="Nat. Commun.">
        <title>Diploid and tetraploid genomes of Acorus and the evolution of monocots.</title>
        <authorList>
            <person name="Ma L."/>
            <person name="Liu K.W."/>
            <person name="Li Z."/>
            <person name="Hsiao Y.Y."/>
            <person name="Qi Y."/>
            <person name="Fu T."/>
            <person name="Tang G.D."/>
            <person name="Zhang D."/>
            <person name="Sun W.H."/>
            <person name="Liu D.K."/>
            <person name="Li Y."/>
            <person name="Chen G.Z."/>
            <person name="Liu X.D."/>
            <person name="Liao X.Y."/>
            <person name="Jiang Y.T."/>
            <person name="Yu X."/>
            <person name="Hao Y."/>
            <person name="Huang J."/>
            <person name="Zhao X.W."/>
            <person name="Ke S."/>
            <person name="Chen Y.Y."/>
            <person name="Wu W.L."/>
            <person name="Hsu J.L."/>
            <person name="Lin Y.F."/>
            <person name="Huang M.D."/>
            <person name="Li C.Y."/>
            <person name="Huang L."/>
            <person name="Wang Z.W."/>
            <person name="Zhao X."/>
            <person name="Zhong W.Y."/>
            <person name="Peng D.H."/>
            <person name="Ahmad S."/>
            <person name="Lan S."/>
            <person name="Zhang J.S."/>
            <person name="Tsai W.C."/>
            <person name="Van de Peer Y."/>
            <person name="Liu Z.J."/>
        </authorList>
    </citation>
    <scope>NUCLEOTIDE SEQUENCE</scope>
    <source>
        <strain evidence="2">CP</strain>
    </source>
</reference>
<dbReference type="EMBL" id="JAUJYO010000011">
    <property type="protein sequence ID" value="KAK1304125.1"/>
    <property type="molecule type" value="Genomic_DNA"/>
</dbReference>
<feature type="signal peptide" evidence="1">
    <location>
        <begin position="1"/>
        <end position="20"/>
    </location>
</feature>
<dbReference type="AlphaFoldDB" id="A0AAV9DTW8"/>
<sequence>MFGWWLLVVVDSSFLHLSQAPSHGPALCGGLPTKCLWNCLSEGEDEGVFGRGCA</sequence>
<proteinExistence type="predicted"/>
<name>A0AAV9DTW8_ACOCL</name>
<keyword evidence="1" id="KW-0732">Signal</keyword>
<reference evidence="2" key="2">
    <citation type="submission" date="2023-06" db="EMBL/GenBank/DDBJ databases">
        <authorList>
            <person name="Ma L."/>
            <person name="Liu K.-W."/>
            <person name="Li Z."/>
            <person name="Hsiao Y.-Y."/>
            <person name="Qi Y."/>
            <person name="Fu T."/>
            <person name="Tang G."/>
            <person name="Zhang D."/>
            <person name="Sun W.-H."/>
            <person name="Liu D.-K."/>
            <person name="Li Y."/>
            <person name="Chen G.-Z."/>
            <person name="Liu X.-D."/>
            <person name="Liao X.-Y."/>
            <person name="Jiang Y.-T."/>
            <person name="Yu X."/>
            <person name="Hao Y."/>
            <person name="Huang J."/>
            <person name="Zhao X.-W."/>
            <person name="Ke S."/>
            <person name="Chen Y.-Y."/>
            <person name="Wu W.-L."/>
            <person name="Hsu J.-L."/>
            <person name="Lin Y.-F."/>
            <person name="Huang M.-D."/>
            <person name="Li C.-Y."/>
            <person name="Huang L."/>
            <person name="Wang Z.-W."/>
            <person name="Zhao X."/>
            <person name="Zhong W.-Y."/>
            <person name="Peng D.-H."/>
            <person name="Ahmad S."/>
            <person name="Lan S."/>
            <person name="Zhang J.-S."/>
            <person name="Tsai W.-C."/>
            <person name="Van De Peer Y."/>
            <person name="Liu Z.-J."/>
        </authorList>
    </citation>
    <scope>NUCLEOTIDE SEQUENCE</scope>
    <source>
        <strain evidence="2">CP</strain>
        <tissue evidence="2">Leaves</tissue>
    </source>
</reference>
<organism evidence="2 3">
    <name type="scientific">Acorus calamus</name>
    <name type="common">Sweet flag</name>
    <dbReference type="NCBI Taxonomy" id="4465"/>
    <lineage>
        <taxon>Eukaryota</taxon>
        <taxon>Viridiplantae</taxon>
        <taxon>Streptophyta</taxon>
        <taxon>Embryophyta</taxon>
        <taxon>Tracheophyta</taxon>
        <taxon>Spermatophyta</taxon>
        <taxon>Magnoliopsida</taxon>
        <taxon>Liliopsida</taxon>
        <taxon>Acoraceae</taxon>
        <taxon>Acorus</taxon>
    </lineage>
</organism>
<keyword evidence="3" id="KW-1185">Reference proteome</keyword>